<sequence length="248" mass="28047">MKKRKEIITRRAALTTGVAALGALLIPGCKQPMPPNYGNILRMGDNFTYAAHRALLSKQSLAKEYSFSDISSMPATGTINPADTSKEYFSENYDKHLRTGFENWELPVEGLVARPGSYSLNQLKRFSPRTQITRHTCEEGWTAIAEWTGVPLRLVLEHAGIMPKARWVNFYSYDGWLDSIDLIDAFHPQTILAYGMNGKNLSIPHGAPVRLRLERQIGFKSMKYLEKIVVSEEYIDPGDIGWAWYNGF</sequence>
<dbReference type="InterPro" id="IPR000572">
    <property type="entry name" value="OxRdtase_Mopterin-bd_dom"/>
</dbReference>
<organism evidence="2 3">
    <name type="scientific">Algoriphagus halophilus</name>
    <dbReference type="NCBI Taxonomy" id="226505"/>
    <lineage>
        <taxon>Bacteria</taxon>
        <taxon>Pseudomonadati</taxon>
        <taxon>Bacteroidota</taxon>
        <taxon>Cytophagia</taxon>
        <taxon>Cytophagales</taxon>
        <taxon>Cyclobacteriaceae</taxon>
        <taxon>Algoriphagus</taxon>
    </lineage>
</organism>
<dbReference type="Proteomes" id="UP000185221">
    <property type="component" value="Unassembled WGS sequence"/>
</dbReference>
<reference evidence="3" key="1">
    <citation type="submission" date="2016-11" db="EMBL/GenBank/DDBJ databases">
        <authorList>
            <person name="Varghese N."/>
            <person name="Submissions S."/>
        </authorList>
    </citation>
    <scope>NUCLEOTIDE SEQUENCE [LARGE SCALE GENOMIC DNA]</scope>
    <source>
        <strain evidence="3">DSM 15292</strain>
    </source>
</reference>
<dbReference type="PANTHER" id="PTHR43032:SF2">
    <property type="entry name" value="BLL0505 PROTEIN"/>
    <property type="match status" value="1"/>
</dbReference>
<keyword evidence="3" id="KW-1185">Reference proteome</keyword>
<proteinExistence type="predicted"/>
<dbReference type="PANTHER" id="PTHR43032">
    <property type="entry name" value="PROTEIN-METHIONINE-SULFOXIDE REDUCTASE"/>
    <property type="match status" value="1"/>
</dbReference>
<evidence type="ECO:0000259" key="1">
    <source>
        <dbReference type="Pfam" id="PF00174"/>
    </source>
</evidence>
<protein>
    <submittedName>
        <fullName evidence="2">Oxidoreductase molybdopterin binding domain-containing protein</fullName>
    </submittedName>
</protein>
<dbReference type="RefSeq" id="WP_074226311.1">
    <property type="nucleotide sequence ID" value="NZ_FSRC01000003.1"/>
</dbReference>
<evidence type="ECO:0000313" key="2">
    <source>
        <dbReference type="EMBL" id="SIO14357.1"/>
    </source>
</evidence>
<dbReference type="EMBL" id="FSRC01000003">
    <property type="protein sequence ID" value="SIO14357.1"/>
    <property type="molecule type" value="Genomic_DNA"/>
</dbReference>
<accession>A0A1N6H3V4</accession>
<dbReference type="Gene3D" id="3.90.420.10">
    <property type="entry name" value="Oxidoreductase, molybdopterin-binding domain"/>
    <property type="match status" value="1"/>
</dbReference>
<name>A0A1N6H3V4_9BACT</name>
<dbReference type="Pfam" id="PF00174">
    <property type="entry name" value="Oxidored_molyb"/>
    <property type="match status" value="1"/>
</dbReference>
<feature type="domain" description="Oxidoreductase molybdopterin-binding" evidence="1">
    <location>
        <begin position="102"/>
        <end position="233"/>
    </location>
</feature>
<dbReference type="AlphaFoldDB" id="A0A1N6H3V4"/>
<dbReference type="STRING" id="226505.SAMN05444394_3525"/>
<gene>
    <name evidence="2" type="ORF">SAMN05444394_3525</name>
</gene>
<evidence type="ECO:0000313" key="3">
    <source>
        <dbReference type="Proteomes" id="UP000185221"/>
    </source>
</evidence>
<dbReference type="SUPFAM" id="SSF56524">
    <property type="entry name" value="Oxidoreductase molybdopterin-binding domain"/>
    <property type="match status" value="1"/>
</dbReference>
<dbReference type="InterPro" id="IPR036374">
    <property type="entry name" value="OxRdtase_Mopterin-bd_sf"/>
</dbReference>